<gene>
    <name evidence="1" type="primary">vasA</name>
    <name evidence="1" type="ORF">C0Z19_19580</name>
</gene>
<dbReference type="PANTHER" id="PTHR35370:SF1">
    <property type="entry name" value="TYPE VI SECRETION SYSTEM COMPONENT TSSF1"/>
    <property type="match status" value="1"/>
</dbReference>
<dbReference type="RefSeq" id="WP_102611494.1">
    <property type="nucleotide sequence ID" value="NZ_CADIKD010000027.1"/>
</dbReference>
<dbReference type="EMBL" id="PNYB01000018">
    <property type="protein sequence ID" value="PMS20559.1"/>
    <property type="molecule type" value="Genomic_DNA"/>
</dbReference>
<evidence type="ECO:0000313" key="2">
    <source>
        <dbReference type="Proteomes" id="UP000235347"/>
    </source>
</evidence>
<comment type="caution">
    <text evidence="1">The sequence shown here is derived from an EMBL/GenBank/DDBJ whole genome shotgun (WGS) entry which is preliminary data.</text>
</comment>
<name>A0A2N7VTW6_9BURK</name>
<dbReference type="Pfam" id="PF05947">
    <property type="entry name" value="T6SS_TssF"/>
    <property type="match status" value="1"/>
</dbReference>
<dbReference type="NCBIfam" id="TIGR03359">
    <property type="entry name" value="VI_chp_6"/>
    <property type="match status" value="1"/>
</dbReference>
<sequence length="613" mass="67553">MEGLLPWYERALSYLRHTARGFAARYPKIAGHLVAADEGESDPHVKQMLDALALLGARIDRRLDDDYPQFAEALLDVLYPHYLRPFPACSIVQFAPASGTGAWDATAPTTQTIARGSALESRPINGVACRFRTTYDVTLAPLAVSGARYTSATSAPVVLPPDATGIVSITFELTRADLDLRSLDLQAVRLHLHGEQSFIATLADGLFIDAVAAYVQAGGLAWQQLRTVPVAQVGFDTDDALLDYPARSHPSFRQLIEYSGFPEKFNFVDVDFGAMLAAAGPCQCLTLHVVLKGVVGEPRAARSLDSLSAMHFRLFCTPVVNLFRRPGEPVLVTHRAASYPVLADAHHASAYDIYSIDSVHLLRQTRDRAQIIEFRPFFSERYGKAHQRGHYWFARRDDVVAAKSPGYETEISVIEADFDPSIPSTDTLSLELTCTNRDLPAQLAIGLDGGDLFIRDGESAASVAMLRRPTRPLHFERKRELHGRLLSHLALNHASLVNSGVAMFRELLTLYDLQRSATSSRHIAGIVALDSRQAMHWLPGKPFAMAVRGVEVRMTLDEAHFVGTSMAAFAGMMDAFLGLYVHLRSFVQLVIVSKQTGREVLRCRPRNGELPLI</sequence>
<dbReference type="PANTHER" id="PTHR35370">
    <property type="entry name" value="CYTOPLASMIC PROTEIN-RELATED-RELATED"/>
    <property type="match status" value="1"/>
</dbReference>
<dbReference type="Proteomes" id="UP000235347">
    <property type="component" value="Unassembled WGS sequence"/>
</dbReference>
<accession>A0A2N7VTW6</accession>
<proteinExistence type="predicted"/>
<keyword evidence="2" id="KW-1185">Reference proteome</keyword>
<protein>
    <submittedName>
        <fullName evidence="1">Type VI secretion system baseplate subunit TssF</fullName>
    </submittedName>
</protein>
<organism evidence="1 2">
    <name type="scientific">Trinickia soli</name>
    <dbReference type="NCBI Taxonomy" id="380675"/>
    <lineage>
        <taxon>Bacteria</taxon>
        <taxon>Pseudomonadati</taxon>
        <taxon>Pseudomonadota</taxon>
        <taxon>Betaproteobacteria</taxon>
        <taxon>Burkholderiales</taxon>
        <taxon>Burkholderiaceae</taxon>
        <taxon>Trinickia</taxon>
    </lineage>
</organism>
<reference evidence="1 2" key="1">
    <citation type="submission" date="2018-01" db="EMBL/GenBank/DDBJ databases">
        <title>Whole genome analyses suggest that Burkholderia sensu lato contains two further novel genera in the rhizoxinica-symbiotica group Mycetohabitans gen. nov., and Trinickia gen. nov.: implications for the evolution of diazotrophy and nodulation in the Burkholderiaceae.</title>
        <authorList>
            <person name="Estrada-de los Santos P."/>
            <person name="Palmer M."/>
            <person name="Chavez-Ramirez B."/>
            <person name="Beukes C."/>
            <person name="Steenkamp E.T."/>
            <person name="Hirsch A.M."/>
            <person name="Manyaka P."/>
            <person name="Maluk M."/>
            <person name="Lafos M."/>
            <person name="Crook M."/>
            <person name="Gross E."/>
            <person name="Simon M.F."/>
            <person name="Bueno dos Reis Junior F."/>
            <person name="Poole P.S."/>
            <person name="Venter S.N."/>
            <person name="James E.K."/>
        </authorList>
    </citation>
    <scope>NUCLEOTIDE SEQUENCE [LARGE SCALE GENOMIC DNA]</scope>
    <source>
        <strain evidence="1 2">GP25-8</strain>
    </source>
</reference>
<dbReference type="InterPro" id="IPR010272">
    <property type="entry name" value="T6SS_TssF"/>
</dbReference>
<evidence type="ECO:0000313" key="1">
    <source>
        <dbReference type="EMBL" id="PMS20559.1"/>
    </source>
</evidence>
<dbReference type="PIRSF" id="PIRSF028304">
    <property type="entry name" value="UCP028304"/>
    <property type="match status" value="1"/>
</dbReference>
<dbReference type="AlphaFoldDB" id="A0A2N7VTW6"/>